<feature type="transmembrane region" description="Helical" evidence="6">
    <location>
        <begin position="299"/>
        <end position="330"/>
    </location>
</feature>
<feature type="transmembrane region" description="Helical" evidence="6">
    <location>
        <begin position="351"/>
        <end position="371"/>
    </location>
</feature>
<dbReference type="PIRSF" id="PIRSF006060">
    <property type="entry name" value="AA_transporter"/>
    <property type="match status" value="1"/>
</dbReference>
<feature type="transmembrane region" description="Helical" evidence="6">
    <location>
        <begin position="255"/>
        <end position="279"/>
    </location>
</feature>
<dbReference type="Proteomes" id="UP000676917">
    <property type="component" value="Unassembled WGS sequence"/>
</dbReference>
<keyword evidence="2" id="KW-0813">Transport</keyword>
<feature type="transmembrane region" description="Helical" evidence="6">
    <location>
        <begin position="30"/>
        <end position="53"/>
    </location>
</feature>
<comment type="subcellular location">
    <subcellularLocation>
        <location evidence="1">Membrane</location>
        <topology evidence="1">Multi-pass membrane protein</topology>
    </subcellularLocation>
</comment>
<comment type="caution">
    <text evidence="7">The sequence shown here is derived from an EMBL/GenBank/DDBJ whole genome shotgun (WGS) entry which is preliminary data.</text>
</comment>
<keyword evidence="8" id="KW-1185">Reference proteome</keyword>
<dbReference type="Pfam" id="PF13520">
    <property type="entry name" value="AA_permease_2"/>
    <property type="match status" value="1"/>
</dbReference>
<dbReference type="RefSeq" id="WP_212920089.1">
    <property type="nucleotide sequence ID" value="NZ_BORP01000002.1"/>
</dbReference>
<dbReference type="AlphaFoldDB" id="A0A919X6S3"/>
<dbReference type="PANTHER" id="PTHR43243">
    <property type="entry name" value="INNER MEMBRANE TRANSPORTER YGJI-RELATED"/>
    <property type="match status" value="1"/>
</dbReference>
<feature type="transmembrane region" description="Helical" evidence="6">
    <location>
        <begin position="432"/>
        <end position="451"/>
    </location>
</feature>
<dbReference type="Gene3D" id="1.20.1740.10">
    <property type="entry name" value="Amino acid/polyamine transporter I"/>
    <property type="match status" value="1"/>
</dbReference>
<evidence type="ECO:0000256" key="1">
    <source>
        <dbReference type="ARBA" id="ARBA00004141"/>
    </source>
</evidence>
<evidence type="ECO:0000256" key="4">
    <source>
        <dbReference type="ARBA" id="ARBA00022989"/>
    </source>
</evidence>
<evidence type="ECO:0000256" key="6">
    <source>
        <dbReference type="SAM" id="Phobius"/>
    </source>
</evidence>
<name>A0A919X6S3_9BACI</name>
<feature type="transmembrane region" description="Helical" evidence="6">
    <location>
        <begin position="59"/>
        <end position="78"/>
    </location>
</feature>
<evidence type="ECO:0000313" key="7">
    <source>
        <dbReference type="EMBL" id="GIO26566.1"/>
    </source>
</evidence>
<evidence type="ECO:0000256" key="5">
    <source>
        <dbReference type="ARBA" id="ARBA00023136"/>
    </source>
</evidence>
<feature type="transmembrane region" description="Helical" evidence="6">
    <location>
        <begin position="215"/>
        <end position="234"/>
    </location>
</feature>
<feature type="transmembrane region" description="Helical" evidence="6">
    <location>
        <begin position="184"/>
        <end position="203"/>
    </location>
</feature>
<feature type="transmembrane region" description="Helical" evidence="6">
    <location>
        <begin position="154"/>
        <end position="172"/>
    </location>
</feature>
<keyword evidence="4 6" id="KW-1133">Transmembrane helix</keyword>
<proteinExistence type="predicted"/>
<protein>
    <submittedName>
        <fullName evidence="7">Amino acid transporter</fullName>
    </submittedName>
</protein>
<feature type="transmembrane region" description="Helical" evidence="6">
    <location>
        <begin position="407"/>
        <end position="426"/>
    </location>
</feature>
<keyword evidence="3 6" id="KW-0812">Transmembrane</keyword>
<keyword evidence="5 6" id="KW-0472">Membrane</keyword>
<dbReference type="GO" id="GO:0016020">
    <property type="term" value="C:membrane"/>
    <property type="evidence" value="ECO:0007669"/>
    <property type="project" value="UniProtKB-SubCell"/>
</dbReference>
<evidence type="ECO:0000256" key="2">
    <source>
        <dbReference type="ARBA" id="ARBA00022448"/>
    </source>
</evidence>
<evidence type="ECO:0000256" key="3">
    <source>
        <dbReference type="ARBA" id="ARBA00022692"/>
    </source>
</evidence>
<dbReference type="EMBL" id="BORP01000002">
    <property type="protein sequence ID" value="GIO26566.1"/>
    <property type="molecule type" value="Genomic_DNA"/>
</dbReference>
<accession>A0A919X6S3</accession>
<gene>
    <name evidence="7" type="ORF">J43TS3_11770</name>
</gene>
<reference evidence="7" key="1">
    <citation type="submission" date="2021-03" db="EMBL/GenBank/DDBJ databases">
        <title>Antimicrobial resistance genes in bacteria isolated from Japanese honey, and their potential for conferring macrolide and lincosamide resistance in the American foulbrood pathogen Paenibacillus larvae.</title>
        <authorList>
            <person name="Okamoto M."/>
            <person name="Kumagai M."/>
            <person name="Kanamori H."/>
            <person name="Takamatsu D."/>
        </authorList>
    </citation>
    <scope>NUCLEOTIDE SEQUENCE</scope>
    <source>
        <strain evidence="7">J43TS3</strain>
    </source>
</reference>
<evidence type="ECO:0000313" key="8">
    <source>
        <dbReference type="Proteomes" id="UP000676917"/>
    </source>
</evidence>
<dbReference type="InterPro" id="IPR002293">
    <property type="entry name" value="AA/rel_permease1"/>
</dbReference>
<sequence>MNRLRKKDIHELIHQQKGTRLSRTLGPFDLIMLGVGAIIGTGIFILPGTVAALHAGPGIIFSFIIAAIVCSFAGMCYSEFASSIPVTGSAYTYSYTVFGELVAWIVAWALVLEYGLAAASVATGWSAYFVSLLKGLHITIPHALTGPFNPAEGTYLNLPAIVIVLLLAYLLTFGIKESNRLNKIMVLIKLSVIVLFIVVGAFYVKYDNWQPLLPFGWDGVFTGAALVFFAYLGFDAVSSAAEEVKNPQKTMPIGIIGSLFICTSLYVVVSLVLTGMVSYTKLNVSDPVSFAMGLVNQNWIAGFISLGAIAGMMTVLLVFLYGGTRLLFALGRDRLLPKRMSQLNAKGNSPVFSTWIFSFLIAFCAGIVPLAKLTEMANMGTLLAFSIISLGVIFLRKDPNIPAGGFHVPFFPVIPIVSFLLCLFLMTQLSAHTLIASGIWFVIGLLIYGLYGWKNSLMHKKG</sequence>
<dbReference type="GO" id="GO:0015171">
    <property type="term" value="F:amino acid transmembrane transporter activity"/>
    <property type="evidence" value="ECO:0007669"/>
    <property type="project" value="TreeGrafter"/>
</dbReference>
<feature type="transmembrane region" description="Helical" evidence="6">
    <location>
        <begin position="377"/>
        <end position="395"/>
    </location>
</feature>
<organism evidence="7 8">
    <name type="scientific">Ornithinibacillus bavariensis</name>
    <dbReference type="NCBI Taxonomy" id="545502"/>
    <lineage>
        <taxon>Bacteria</taxon>
        <taxon>Bacillati</taxon>
        <taxon>Bacillota</taxon>
        <taxon>Bacilli</taxon>
        <taxon>Bacillales</taxon>
        <taxon>Bacillaceae</taxon>
        <taxon>Ornithinibacillus</taxon>
    </lineage>
</organism>
<dbReference type="PANTHER" id="PTHR43243:SF4">
    <property type="entry name" value="CATIONIC AMINO ACID TRANSPORTER 4"/>
    <property type="match status" value="1"/>
</dbReference>